<dbReference type="Gene3D" id="3.10.520.10">
    <property type="entry name" value="ApbE-like domains"/>
    <property type="match status" value="1"/>
</dbReference>
<evidence type="ECO:0000313" key="13">
    <source>
        <dbReference type="Proteomes" id="UP000450012"/>
    </source>
</evidence>
<evidence type="ECO:0000256" key="8">
    <source>
        <dbReference type="ARBA" id="ARBA00031306"/>
    </source>
</evidence>
<keyword evidence="6 10" id="KW-0274">FAD</keyword>
<name>A0A7X4KCP6_9BURK</name>
<dbReference type="RefSeq" id="WP_161014969.1">
    <property type="nucleotide sequence ID" value="NZ_WWCK01000005.1"/>
</dbReference>
<accession>A0A7X4KCP6</accession>
<reference evidence="12 13" key="1">
    <citation type="submission" date="2019-12" db="EMBL/GenBank/DDBJ databases">
        <title>Novel species isolated from a subtropical stream in China.</title>
        <authorList>
            <person name="Lu H."/>
        </authorList>
    </citation>
    <scope>NUCLEOTIDE SEQUENCE [LARGE SCALE GENOMIC DNA]</scope>
    <source>
        <strain evidence="12 13">FT55W</strain>
    </source>
</reference>
<feature type="binding site" evidence="11">
    <location>
        <position position="146"/>
    </location>
    <ligand>
        <name>Mg(2+)</name>
        <dbReference type="ChEBI" id="CHEBI:18420"/>
    </ligand>
</feature>
<keyword evidence="4 10" id="KW-0808">Transferase</keyword>
<comment type="similarity">
    <text evidence="10">Belongs to the ApbE family.</text>
</comment>
<feature type="binding site" evidence="11">
    <location>
        <position position="262"/>
    </location>
    <ligand>
        <name>Mg(2+)</name>
        <dbReference type="ChEBI" id="CHEBI:18420"/>
    </ligand>
</feature>
<evidence type="ECO:0000256" key="5">
    <source>
        <dbReference type="ARBA" id="ARBA00022723"/>
    </source>
</evidence>
<evidence type="ECO:0000256" key="7">
    <source>
        <dbReference type="ARBA" id="ARBA00022842"/>
    </source>
</evidence>
<dbReference type="GO" id="GO:0046872">
    <property type="term" value="F:metal ion binding"/>
    <property type="evidence" value="ECO:0007669"/>
    <property type="project" value="UniProtKB-UniRule"/>
</dbReference>
<dbReference type="PANTHER" id="PTHR30040:SF2">
    <property type="entry name" value="FAD:PROTEIN FMN TRANSFERASE"/>
    <property type="match status" value="1"/>
</dbReference>
<evidence type="ECO:0000256" key="2">
    <source>
        <dbReference type="ARBA" id="ARBA00016337"/>
    </source>
</evidence>
<evidence type="ECO:0000256" key="10">
    <source>
        <dbReference type="PIRNR" id="PIRNR006268"/>
    </source>
</evidence>
<protein>
    <recommendedName>
        <fullName evidence="2 10">FAD:protein FMN transferase</fullName>
        <ecNumber evidence="1 10">2.7.1.180</ecNumber>
    </recommendedName>
    <alternativeName>
        <fullName evidence="8 10">Flavin transferase</fullName>
    </alternativeName>
</protein>
<comment type="catalytic activity">
    <reaction evidence="9 10">
        <text>L-threonyl-[protein] + FAD = FMN-L-threonyl-[protein] + AMP + H(+)</text>
        <dbReference type="Rhea" id="RHEA:36847"/>
        <dbReference type="Rhea" id="RHEA-COMP:11060"/>
        <dbReference type="Rhea" id="RHEA-COMP:11061"/>
        <dbReference type="ChEBI" id="CHEBI:15378"/>
        <dbReference type="ChEBI" id="CHEBI:30013"/>
        <dbReference type="ChEBI" id="CHEBI:57692"/>
        <dbReference type="ChEBI" id="CHEBI:74257"/>
        <dbReference type="ChEBI" id="CHEBI:456215"/>
        <dbReference type="EC" id="2.7.1.180"/>
    </reaction>
</comment>
<keyword evidence="7 10" id="KW-0460">Magnesium</keyword>
<dbReference type="AlphaFoldDB" id="A0A7X4KCP6"/>
<dbReference type="InterPro" id="IPR003374">
    <property type="entry name" value="ApbE-like_sf"/>
</dbReference>
<dbReference type="EC" id="2.7.1.180" evidence="1 10"/>
<proteinExistence type="inferred from homology"/>
<sequence>MQLLKQPFSAMACTCEIVIAAGDLPAARAPIAAAVAEVRRIEAKFSRYRPDSVISRINAAAGGAALVCDEETASLLAYADTLFQASGGLFDITAGVLRQAWDFKRPQLPSDETLARVCALIGWGRVERNANSVRLPQVGMELDFGGFGKEYAADRAAAVLAAAGIRHGYVSLGGDLRAIGPKPDGGPWMIGIQDPRRAGDIIASIPIERGGLATSGDYARFFELDGRRYCHLLNPHSGQPVTYWRTVSVVAPLAVMAGNCSTIAMLKEQDGLDFLEAAGVSYLAMDYSGEIHLGKPD</sequence>
<dbReference type="InterPro" id="IPR024932">
    <property type="entry name" value="ApbE"/>
</dbReference>
<evidence type="ECO:0000256" key="9">
    <source>
        <dbReference type="ARBA" id="ARBA00048540"/>
    </source>
</evidence>
<dbReference type="SUPFAM" id="SSF143631">
    <property type="entry name" value="ApbE-like"/>
    <property type="match status" value="1"/>
</dbReference>
<comment type="caution">
    <text evidence="12">The sequence shown here is derived from an EMBL/GenBank/DDBJ whole genome shotgun (WGS) entry which is preliminary data.</text>
</comment>
<evidence type="ECO:0000256" key="6">
    <source>
        <dbReference type="ARBA" id="ARBA00022827"/>
    </source>
</evidence>
<dbReference type="PANTHER" id="PTHR30040">
    <property type="entry name" value="THIAMINE BIOSYNTHESIS LIPOPROTEIN APBE"/>
    <property type="match status" value="1"/>
</dbReference>
<dbReference type="PIRSF" id="PIRSF006268">
    <property type="entry name" value="ApbE"/>
    <property type="match status" value="1"/>
</dbReference>
<keyword evidence="5 10" id="KW-0479">Metal-binding</keyword>
<evidence type="ECO:0000256" key="3">
    <source>
        <dbReference type="ARBA" id="ARBA00022630"/>
    </source>
</evidence>
<evidence type="ECO:0000256" key="11">
    <source>
        <dbReference type="PIRSR" id="PIRSR006268-2"/>
    </source>
</evidence>
<dbReference type="Pfam" id="PF02424">
    <property type="entry name" value="ApbE"/>
    <property type="match status" value="1"/>
</dbReference>
<organism evidence="12 13">
    <name type="scientific">Duganella rivi</name>
    <dbReference type="NCBI Taxonomy" id="2666083"/>
    <lineage>
        <taxon>Bacteria</taxon>
        <taxon>Pseudomonadati</taxon>
        <taxon>Pseudomonadota</taxon>
        <taxon>Betaproteobacteria</taxon>
        <taxon>Burkholderiales</taxon>
        <taxon>Oxalobacteraceae</taxon>
        <taxon>Telluria group</taxon>
        <taxon>Duganella</taxon>
    </lineage>
</organism>
<evidence type="ECO:0000256" key="4">
    <source>
        <dbReference type="ARBA" id="ARBA00022679"/>
    </source>
</evidence>
<evidence type="ECO:0000313" key="12">
    <source>
        <dbReference type="EMBL" id="MYM68410.1"/>
    </source>
</evidence>
<dbReference type="EMBL" id="WWCK01000005">
    <property type="protein sequence ID" value="MYM68410.1"/>
    <property type="molecule type" value="Genomic_DNA"/>
</dbReference>
<keyword evidence="13" id="KW-1185">Reference proteome</keyword>
<dbReference type="GO" id="GO:0016740">
    <property type="term" value="F:transferase activity"/>
    <property type="evidence" value="ECO:0007669"/>
    <property type="project" value="UniProtKB-UniRule"/>
</dbReference>
<gene>
    <name evidence="12" type="ORF">GTP45_16460</name>
</gene>
<dbReference type="Proteomes" id="UP000450012">
    <property type="component" value="Unassembled WGS sequence"/>
</dbReference>
<comment type="cofactor">
    <cofactor evidence="11">
        <name>Mg(2+)</name>
        <dbReference type="ChEBI" id="CHEBI:18420"/>
    </cofactor>
    <cofactor evidence="11">
        <name>Mn(2+)</name>
        <dbReference type="ChEBI" id="CHEBI:29035"/>
    </cofactor>
    <text evidence="11">Magnesium. Can also use manganese.</text>
</comment>
<evidence type="ECO:0000256" key="1">
    <source>
        <dbReference type="ARBA" id="ARBA00011955"/>
    </source>
</evidence>
<keyword evidence="3 10" id="KW-0285">Flavoprotein</keyword>